<proteinExistence type="predicted"/>
<accession>X1EHH8</accession>
<gene>
    <name evidence="1" type="ORF">S03H2_25313</name>
</gene>
<dbReference type="SMART" id="SM00028">
    <property type="entry name" value="TPR"/>
    <property type="match status" value="2"/>
</dbReference>
<evidence type="ECO:0000313" key="1">
    <source>
        <dbReference type="EMBL" id="GAH32037.1"/>
    </source>
</evidence>
<dbReference type="Gene3D" id="1.25.40.10">
    <property type="entry name" value="Tetratricopeptide repeat domain"/>
    <property type="match status" value="1"/>
</dbReference>
<feature type="non-terminal residue" evidence="1">
    <location>
        <position position="162"/>
    </location>
</feature>
<dbReference type="InterPro" id="IPR011990">
    <property type="entry name" value="TPR-like_helical_dom_sf"/>
</dbReference>
<dbReference type="PROSITE" id="PS50293">
    <property type="entry name" value="TPR_REGION"/>
    <property type="match status" value="1"/>
</dbReference>
<feature type="non-terminal residue" evidence="1">
    <location>
        <position position="1"/>
    </location>
</feature>
<dbReference type="InterPro" id="IPR019734">
    <property type="entry name" value="TPR_rpt"/>
</dbReference>
<sequence length="162" mass="18365">INLFLEQYFQEADSVIDQEIVNIEKGIMPHMLPAPEPISFDYKGFQRGKKNIVAAVNNTNYEKAQVALYNNIGKAYLQKGKLAYALKHFTKALKIDPCDLATVLNCGQVLTSHGLVQKARSLYRSYLRENPNDNKVGQALESLNCEKRIEGRDDVTPEYKKD</sequence>
<dbReference type="PROSITE" id="PS50005">
    <property type="entry name" value="TPR"/>
    <property type="match status" value="1"/>
</dbReference>
<dbReference type="AlphaFoldDB" id="X1EHH8"/>
<reference evidence="1" key="1">
    <citation type="journal article" date="2014" name="Front. Microbiol.">
        <title>High frequency of phylogenetically diverse reductive dehalogenase-homologous genes in deep subseafloor sedimentary metagenomes.</title>
        <authorList>
            <person name="Kawai M."/>
            <person name="Futagami T."/>
            <person name="Toyoda A."/>
            <person name="Takaki Y."/>
            <person name="Nishi S."/>
            <person name="Hori S."/>
            <person name="Arai W."/>
            <person name="Tsubouchi T."/>
            <person name="Morono Y."/>
            <person name="Uchiyama I."/>
            <person name="Ito T."/>
            <person name="Fujiyama A."/>
            <person name="Inagaki F."/>
            <person name="Takami H."/>
        </authorList>
    </citation>
    <scope>NUCLEOTIDE SEQUENCE</scope>
    <source>
        <strain evidence="1">Expedition CK06-06</strain>
    </source>
</reference>
<dbReference type="SUPFAM" id="SSF48452">
    <property type="entry name" value="TPR-like"/>
    <property type="match status" value="1"/>
</dbReference>
<protein>
    <submittedName>
        <fullName evidence="1">Uncharacterized protein</fullName>
    </submittedName>
</protein>
<organism evidence="1">
    <name type="scientific">marine sediment metagenome</name>
    <dbReference type="NCBI Taxonomy" id="412755"/>
    <lineage>
        <taxon>unclassified sequences</taxon>
        <taxon>metagenomes</taxon>
        <taxon>ecological metagenomes</taxon>
    </lineage>
</organism>
<dbReference type="EMBL" id="BARU01014296">
    <property type="protein sequence ID" value="GAH32037.1"/>
    <property type="molecule type" value="Genomic_DNA"/>
</dbReference>
<name>X1EHH8_9ZZZZ</name>
<dbReference type="Pfam" id="PF00515">
    <property type="entry name" value="TPR_1"/>
    <property type="match status" value="1"/>
</dbReference>
<comment type="caution">
    <text evidence="1">The sequence shown here is derived from an EMBL/GenBank/DDBJ whole genome shotgun (WGS) entry which is preliminary data.</text>
</comment>